<name>A0AAV6VZG6_9ARAC</name>
<dbReference type="PRINTS" id="PR00620">
    <property type="entry name" value="HISTONEH2A"/>
</dbReference>
<keyword evidence="8 9" id="KW-0544">Nucleosome core</keyword>
<reference evidence="12 13" key="1">
    <citation type="journal article" date="2022" name="Nat. Ecol. Evol.">
        <title>A masculinizing supergene underlies an exaggerated male reproductive morph in a spider.</title>
        <authorList>
            <person name="Hendrickx F."/>
            <person name="De Corte Z."/>
            <person name="Sonet G."/>
            <person name="Van Belleghem S.M."/>
            <person name="Kostlbacher S."/>
            <person name="Vangestel C."/>
        </authorList>
    </citation>
    <scope>NUCLEOTIDE SEQUENCE [LARGE SCALE GENOMIC DNA]</scope>
    <source>
        <strain evidence="12">W744_W776</strain>
    </source>
</reference>
<dbReference type="InterPro" id="IPR009072">
    <property type="entry name" value="Histone-fold"/>
</dbReference>
<evidence type="ECO:0000256" key="8">
    <source>
        <dbReference type="ARBA" id="ARBA00023269"/>
    </source>
</evidence>
<comment type="subcellular location">
    <subcellularLocation>
        <location evidence="2">Chromosome</location>
    </subcellularLocation>
    <subcellularLocation>
        <location evidence="1 9">Nucleus</location>
    </subcellularLocation>
</comment>
<dbReference type="InterPro" id="IPR002119">
    <property type="entry name" value="Histone_H2A"/>
</dbReference>
<evidence type="ECO:0000256" key="6">
    <source>
        <dbReference type="ARBA" id="ARBA00023125"/>
    </source>
</evidence>
<feature type="compositionally biased region" description="Basic residues" evidence="10">
    <location>
        <begin position="133"/>
        <end position="142"/>
    </location>
</feature>
<evidence type="ECO:0000313" key="12">
    <source>
        <dbReference type="EMBL" id="KAG8201061.1"/>
    </source>
</evidence>
<sequence length="142" mass="16100">MSSSRRSRTTKSEMAGLRFPVSRVRAMLQAQEVAPKIYNTAAVYMTAVLEYFTAEILELSMRSAQAEDKTRIQPRHLNIAIKKDKDMRQKFVTAAVPISPYIPLEEIMENTDEPSTSGPRASSNRPYLEKKLIVRRNRGPGN</sequence>
<protein>
    <recommendedName>
        <fullName evidence="9">Histone H2A</fullName>
    </recommendedName>
</protein>
<evidence type="ECO:0000256" key="10">
    <source>
        <dbReference type="SAM" id="MobiDB-lite"/>
    </source>
</evidence>
<gene>
    <name evidence="12" type="ORF">JTE90_002736</name>
</gene>
<dbReference type="AlphaFoldDB" id="A0AAV6VZG6"/>
<dbReference type="GO" id="GO:0003677">
    <property type="term" value="F:DNA binding"/>
    <property type="evidence" value="ECO:0007669"/>
    <property type="project" value="UniProtKB-KW"/>
</dbReference>
<keyword evidence="13" id="KW-1185">Reference proteome</keyword>
<dbReference type="Proteomes" id="UP000827092">
    <property type="component" value="Unassembled WGS sequence"/>
</dbReference>
<proteinExistence type="inferred from homology"/>
<comment type="caution">
    <text evidence="12">The sequence shown here is derived from an EMBL/GenBank/DDBJ whole genome shotgun (WGS) entry which is preliminary data.</text>
</comment>
<evidence type="ECO:0000256" key="1">
    <source>
        <dbReference type="ARBA" id="ARBA00004123"/>
    </source>
</evidence>
<evidence type="ECO:0000256" key="2">
    <source>
        <dbReference type="ARBA" id="ARBA00004286"/>
    </source>
</evidence>
<dbReference type="PROSITE" id="PS00046">
    <property type="entry name" value="HISTONE_H2A"/>
    <property type="match status" value="1"/>
</dbReference>
<evidence type="ECO:0000256" key="9">
    <source>
        <dbReference type="RuleBase" id="RU003767"/>
    </source>
</evidence>
<keyword evidence="4 9" id="KW-0158">Chromosome</keyword>
<keyword evidence="5" id="KW-1017">Isopeptide bond</keyword>
<evidence type="ECO:0000259" key="11">
    <source>
        <dbReference type="Pfam" id="PF00125"/>
    </source>
</evidence>
<comment type="similarity">
    <text evidence="3 9">Belongs to the histone H2A family.</text>
</comment>
<dbReference type="GO" id="GO:0030527">
    <property type="term" value="F:structural constituent of chromatin"/>
    <property type="evidence" value="ECO:0007669"/>
    <property type="project" value="InterPro"/>
</dbReference>
<dbReference type="InterPro" id="IPR032458">
    <property type="entry name" value="Histone_H2A_CS"/>
</dbReference>
<dbReference type="InterPro" id="IPR007125">
    <property type="entry name" value="H2A/H2B/H3"/>
</dbReference>
<feature type="domain" description="Core Histone H2A/H2B/H3" evidence="11">
    <location>
        <begin position="5"/>
        <end position="82"/>
    </location>
</feature>
<dbReference type="GO" id="GO:0000786">
    <property type="term" value="C:nucleosome"/>
    <property type="evidence" value="ECO:0007669"/>
    <property type="project" value="UniProtKB-KW"/>
</dbReference>
<dbReference type="SMART" id="SM00414">
    <property type="entry name" value="H2A"/>
    <property type="match status" value="1"/>
</dbReference>
<dbReference type="Gene3D" id="1.10.20.10">
    <property type="entry name" value="Histone, subunit A"/>
    <property type="match status" value="1"/>
</dbReference>
<dbReference type="Pfam" id="PF00125">
    <property type="entry name" value="Histone"/>
    <property type="match status" value="1"/>
</dbReference>
<evidence type="ECO:0000256" key="5">
    <source>
        <dbReference type="ARBA" id="ARBA00022499"/>
    </source>
</evidence>
<comment type="subunit">
    <text evidence="9">The nucleosome is a histone octamer containing two molecules each of H2A, H2B, H3 and H4 assembled in one H3-H4 heterotetramer and two H2A-H2B heterodimers. The octamer wraps approximately 147 bp of DNA.</text>
</comment>
<evidence type="ECO:0000256" key="7">
    <source>
        <dbReference type="ARBA" id="ARBA00023242"/>
    </source>
</evidence>
<accession>A0AAV6VZG6</accession>
<feature type="region of interest" description="Disordered" evidence="10">
    <location>
        <begin position="107"/>
        <end position="142"/>
    </location>
</feature>
<evidence type="ECO:0000313" key="13">
    <source>
        <dbReference type="Proteomes" id="UP000827092"/>
    </source>
</evidence>
<evidence type="ECO:0000256" key="3">
    <source>
        <dbReference type="ARBA" id="ARBA00010691"/>
    </source>
</evidence>
<dbReference type="PANTHER" id="PTHR23430">
    <property type="entry name" value="HISTONE H2A"/>
    <property type="match status" value="1"/>
</dbReference>
<evidence type="ECO:0000256" key="4">
    <source>
        <dbReference type="ARBA" id="ARBA00022454"/>
    </source>
</evidence>
<organism evidence="12 13">
    <name type="scientific">Oedothorax gibbosus</name>
    <dbReference type="NCBI Taxonomy" id="931172"/>
    <lineage>
        <taxon>Eukaryota</taxon>
        <taxon>Metazoa</taxon>
        <taxon>Ecdysozoa</taxon>
        <taxon>Arthropoda</taxon>
        <taxon>Chelicerata</taxon>
        <taxon>Arachnida</taxon>
        <taxon>Araneae</taxon>
        <taxon>Araneomorphae</taxon>
        <taxon>Entelegynae</taxon>
        <taxon>Araneoidea</taxon>
        <taxon>Linyphiidae</taxon>
        <taxon>Erigoninae</taxon>
        <taxon>Oedothorax</taxon>
    </lineage>
</organism>
<dbReference type="EMBL" id="JAFNEN010000009">
    <property type="protein sequence ID" value="KAG8201061.1"/>
    <property type="molecule type" value="Genomic_DNA"/>
</dbReference>
<dbReference type="GO" id="GO:0005634">
    <property type="term" value="C:nucleus"/>
    <property type="evidence" value="ECO:0007669"/>
    <property type="project" value="UniProtKB-SubCell"/>
</dbReference>
<dbReference type="SUPFAM" id="SSF47113">
    <property type="entry name" value="Histone-fold"/>
    <property type="match status" value="1"/>
</dbReference>
<keyword evidence="7 9" id="KW-0539">Nucleus</keyword>
<feature type="compositionally biased region" description="Polar residues" evidence="10">
    <location>
        <begin position="113"/>
        <end position="125"/>
    </location>
</feature>
<dbReference type="GO" id="GO:0046982">
    <property type="term" value="F:protein heterodimerization activity"/>
    <property type="evidence" value="ECO:0007669"/>
    <property type="project" value="InterPro"/>
</dbReference>
<dbReference type="CDD" id="cd00074">
    <property type="entry name" value="HFD_H2A"/>
    <property type="match status" value="1"/>
</dbReference>
<keyword evidence="6 9" id="KW-0238">DNA-binding</keyword>